<protein>
    <recommendedName>
        <fullName evidence="4">DUF624 domain-containing protein</fullName>
    </recommendedName>
</protein>
<dbReference type="AlphaFoldDB" id="A0A6N3K5N7"/>
<evidence type="ECO:0008006" key="4">
    <source>
        <dbReference type="Google" id="ProtNLM"/>
    </source>
</evidence>
<dbReference type="Proteomes" id="UP000253958">
    <property type="component" value="Chromosome"/>
</dbReference>
<accession>A0A6N3K5N7</accession>
<reference evidence="2 3" key="2">
    <citation type="submission" date="2018-08" db="EMBL/GenBank/DDBJ databases">
        <title>Streptomyces kandeliansis sp. nov., an endophytic bacterium isolated from mangrove plant.</title>
        <authorList>
            <person name="Wang R."/>
        </authorList>
    </citation>
    <scope>NUCLEOTIDE SEQUENCE [LARGE SCALE GENOMIC DNA]</scope>
    <source>
        <strain evidence="3">H14(2018)</strain>
    </source>
</reference>
<proteinExistence type="predicted"/>
<gene>
    <name evidence="2" type="ORF">DVH21_25405</name>
</gene>
<keyword evidence="1" id="KW-0812">Transmembrane</keyword>
<organism evidence="2 3">
    <name type="scientific">Micromonospora aurantiaca</name>
    <name type="common">nom. illeg.</name>
    <dbReference type="NCBI Taxonomy" id="47850"/>
    <lineage>
        <taxon>Bacteria</taxon>
        <taxon>Bacillati</taxon>
        <taxon>Actinomycetota</taxon>
        <taxon>Actinomycetes</taxon>
        <taxon>Micromonosporales</taxon>
        <taxon>Micromonosporaceae</taxon>
        <taxon>Micromonospora</taxon>
    </lineage>
</organism>
<evidence type="ECO:0000313" key="2">
    <source>
        <dbReference type="EMBL" id="AXH93000.1"/>
    </source>
</evidence>
<keyword evidence="1" id="KW-1133">Transmembrane helix</keyword>
<evidence type="ECO:0000313" key="3">
    <source>
        <dbReference type="Proteomes" id="UP000253958"/>
    </source>
</evidence>
<dbReference type="RefSeq" id="WP_114920574.1">
    <property type="nucleotide sequence ID" value="NZ_CP031263.1"/>
</dbReference>
<keyword evidence="1" id="KW-0472">Membrane</keyword>
<feature type="transmembrane region" description="Helical" evidence="1">
    <location>
        <begin position="120"/>
        <end position="142"/>
    </location>
</feature>
<evidence type="ECO:0000256" key="1">
    <source>
        <dbReference type="SAM" id="Phobius"/>
    </source>
</evidence>
<feature type="transmembrane region" description="Helical" evidence="1">
    <location>
        <begin position="84"/>
        <end position="108"/>
    </location>
</feature>
<feature type="transmembrane region" description="Helical" evidence="1">
    <location>
        <begin position="174"/>
        <end position="199"/>
    </location>
</feature>
<name>A0A6N3K5N7_9ACTN</name>
<reference evidence="2 3" key="1">
    <citation type="submission" date="2018-07" db="EMBL/GenBank/DDBJ databases">
        <authorList>
            <person name="Ye Y."/>
        </authorList>
    </citation>
    <scope>NUCLEOTIDE SEQUENCE [LARGE SCALE GENOMIC DNA]</scope>
    <source>
        <strain evidence="3">H14(2018)</strain>
    </source>
</reference>
<dbReference type="EMBL" id="CP031263">
    <property type="protein sequence ID" value="AXH93000.1"/>
    <property type="molecule type" value="Genomic_DNA"/>
</dbReference>
<feature type="transmembrane region" description="Helical" evidence="1">
    <location>
        <begin position="34"/>
        <end position="63"/>
    </location>
</feature>
<sequence>MSAVPAHTDAVPAHPDTVPARADWRDTLREATDLALLGFAVALAALPVLTLAPAVATASAALHDRSVTGAWPDARTSLTRFGRALPAGSAVSAVALAAAALLAADLLALTTGRVPGGGPALALTAVVVAVLLGYAGLVAVAVGRTGGRGWRTAALEVARTCPQRPGTWAAASGICALAVLLGVLVTPVAVPILGGYALAALHALDARHPVLAPEPS</sequence>